<comment type="caution">
    <text evidence="5">The sequence shown here is derived from an EMBL/GenBank/DDBJ whole genome shotgun (WGS) entry which is preliminary data.</text>
</comment>
<accession>A0ABX0SFW4</accession>
<reference evidence="5 6" key="1">
    <citation type="submission" date="2020-02" db="EMBL/GenBank/DDBJ databases">
        <title>Sequencing the genomes of 1000 actinobacteria strains.</title>
        <authorList>
            <person name="Klenk H.-P."/>
        </authorList>
    </citation>
    <scope>NUCLEOTIDE SEQUENCE [LARGE SCALE GENOMIC DNA]</scope>
    <source>
        <strain evidence="5 6">DSM 19609</strain>
    </source>
</reference>
<dbReference type="Proteomes" id="UP000749311">
    <property type="component" value="Unassembled WGS sequence"/>
</dbReference>
<dbReference type="InterPro" id="IPR008201">
    <property type="entry name" value="HepT-like"/>
</dbReference>
<keyword evidence="3" id="KW-0378">Hydrolase</keyword>
<dbReference type="RefSeq" id="WP_167164149.1">
    <property type="nucleotide sequence ID" value="NZ_BAAAOO010000012.1"/>
</dbReference>
<evidence type="ECO:0000313" key="5">
    <source>
        <dbReference type="EMBL" id="NIH55641.1"/>
    </source>
</evidence>
<evidence type="ECO:0000256" key="1">
    <source>
        <dbReference type="ARBA" id="ARBA00022649"/>
    </source>
</evidence>
<name>A0ABX0SFW4_9ACTN</name>
<sequence>MSIDPDVVARRLAVMRRLLAHLEGLRVSSAAELADLGVRLQVERVLTQLVNLAAEINAHVAAATGLPPEDYRQGFDRMAEEGFLTEELADRLKPSVGLRDVLTHEYVEIDLTRLASSIPMALEGYDQYVRQVAGALLRGGTD</sequence>
<dbReference type="PANTHER" id="PTHR33397:SF5">
    <property type="entry name" value="RNASE YUTE-RELATED"/>
    <property type="match status" value="1"/>
</dbReference>
<keyword evidence="6" id="KW-1185">Reference proteome</keyword>
<dbReference type="PANTHER" id="PTHR33397">
    <property type="entry name" value="UPF0331 PROTEIN YUTE"/>
    <property type="match status" value="1"/>
</dbReference>
<dbReference type="InterPro" id="IPR037038">
    <property type="entry name" value="HepT-like_sf"/>
</dbReference>
<keyword evidence="1" id="KW-1277">Toxin-antitoxin system</keyword>
<evidence type="ECO:0000256" key="2">
    <source>
        <dbReference type="ARBA" id="ARBA00022722"/>
    </source>
</evidence>
<dbReference type="Gene3D" id="1.20.120.580">
    <property type="entry name" value="bsu32300-like"/>
    <property type="match status" value="1"/>
</dbReference>
<organism evidence="5 6">
    <name type="scientific">Brooklawnia cerclae</name>
    <dbReference type="NCBI Taxonomy" id="349934"/>
    <lineage>
        <taxon>Bacteria</taxon>
        <taxon>Bacillati</taxon>
        <taxon>Actinomycetota</taxon>
        <taxon>Actinomycetes</taxon>
        <taxon>Propionibacteriales</taxon>
        <taxon>Propionibacteriaceae</taxon>
        <taxon>Brooklawnia</taxon>
    </lineage>
</organism>
<dbReference type="InterPro" id="IPR052379">
    <property type="entry name" value="Type_VII_TA_RNase"/>
</dbReference>
<keyword evidence="2" id="KW-0540">Nuclease</keyword>
<gene>
    <name evidence="5" type="ORF">FB473_000286</name>
</gene>
<evidence type="ECO:0000256" key="4">
    <source>
        <dbReference type="ARBA" id="ARBA00024207"/>
    </source>
</evidence>
<evidence type="ECO:0000256" key="3">
    <source>
        <dbReference type="ARBA" id="ARBA00022801"/>
    </source>
</evidence>
<comment type="similarity">
    <text evidence="4">Belongs to the HepT RNase toxin family.</text>
</comment>
<protein>
    <submittedName>
        <fullName evidence="5">Uncharacterized protein YutE (UPF0331/DUF86 family)</fullName>
    </submittedName>
</protein>
<evidence type="ECO:0000313" key="6">
    <source>
        <dbReference type="Proteomes" id="UP000749311"/>
    </source>
</evidence>
<dbReference type="NCBIfam" id="NF047751">
    <property type="entry name" value="HepT_toxin"/>
    <property type="match status" value="1"/>
</dbReference>
<dbReference type="Pfam" id="PF01934">
    <property type="entry name" value="HepT-like"/>
    <property type="match status" value="1"/>
</dbReference>
<dbReference type="EMBL" id="JAAMOZ010000001">
    <property type="protein sequence ID" value="NIH55641.1"/>
    <property type="molecule type" value="Genomic_DNA"/>
</dbReference>
<proteinExistence type="inferred from homology"/>